<organism evidence="1 2">
    <name type="scientific">Inconstantimicrobium mannanitabidum</name>
    <dbReference type="NCBI Taxonomy" id="1604901"/>
    <lineage>
        <taxon>Bacteria</taxon>
        <taxon>Bacillati</taxon>
        <taxon>Bacillota</taxon>
        <taxon>Clostridia</taxon>
        <taxon>Eubacteriales</taxon>
        <taxon>Clostridiaceae</taxon>
        <taxon>Inconstantimicrobium</taxon>
    </lineage>
</organism>
<reference evidence="1" key="1">
    <citation type="journal article" date="2025" name="Int. J. Syst. Evol. Microbiol.">
        <title>Inconstantimicrobium mannanitabidum sp. nov., a novel member of the family Clostridiaceae isolated from anoxic soil under the treatment of reductive soil disinfestation.</title>
        <authorList>
            <person name="Ueki A."/>
            <person name="Tonouchi A."/>
            <person name="Honma S."/>
            <person name="Kaku N."/>
            <person name="Ueki K."/>
        </authorList>
    </citation>
    <scope>NUCLEOTIDE SEQUENCE</scope>
    <source>
        <strain evidence="1">TW13</strain>
    </source>
</reference>
<gene>
    <name evidence="1" type="primary">yunD</name>
    <name evidence="1" type="ORF">rsdtw13_20240</name>
</gene>
<sequence length="459" mass="51693">MRFKILHTNDIHSNFENFAKIVTKINELKDENTIILDAGDFADFKRVELQGTNGIAAVDLLEAAKCDAISIGNNETFGGVDKLVNMATDGRVKFITSNMNMLEGGDIPGVKKSLIIEKNNIRFLIIGASPNIGEFSALCGLEIIDDIEAIRQEIDKNKGFYDVCIFLSHLGMDKDKEIANSIEEVDVIIGGHFHILMESPEVINGTIIHTSGQFGEHLGVLNIDIDENKVKLIDGENIKVETFDMNEDITDILKRDKEIAIENLSEPLYKLDKTLWHDVMEENPITNLLADGLYKMYECDLGIINSGILNGGFKKGKMTKLKFLQAAPSPLNPTYFEIEGRYLKAALEASFDDQVLLSDGRGPGFRGKYVGKLHVSNNVKILYRKRKIQDIIINGSSLEENKVYRVTSSDYLQRGSGYIALKNNNNVIYHEWYIRDLLEKELADEEMVNECFNDRWIEA</sequence>
<keyword evidence="2" id="KW-1185">Reference proteome</keyword>
<dbReference type="Proteomes" id="UP001058074">
    <property type="component" value="Unassembled WGS sequence"/>
</dbReference>
<accession>A0ACB5RDC5</accession>
<protein>
    <submittedName>
        <fullName evidence="1">Metallophosphoesterase YunD</fullName>
    </submittedName>
</protein>
<comment type="caution">
    <text evidence="1">The sequence shown here is derived from an EMBL/GenBank/DDBJ whole genome shotgun (WGS) entry which is preliminary data.</text>
</comment>
<proteinExistence type="predicted"/>
<name>A0ACB5RDC5_9CLOT</name>
<evidence type="ECO:0000313" key="1">
    <source>
        <dbReference type="EMBL" id="GKX66766.1"/>
    </source>
</evidence>
<dbReference type="EMBL" id="BROD01000001">
    <property type="protein sequence ID" value="GKX66766.1"/>
    <property type="molecule type" value="Genomic_DNA"/>
</dbReference>
<evidence type="ECO:0000313" key="2">
    <source>
        <dbReference type="Proteomes" id="UP001058074"/>
    </source>
</evidence>